<dbReference type="InterPro" id="IPR017911">
    <property type="entry name" value="MacB-like_ATP-bd"/>
</dbReference>
<dbReference type="Pfam" id="PF00005">
    <property type="entry name" value="ABC_tran"/>
    <property type="match status" value="1"/>
</dbReference>
<name>A0A1X7CVF1_9MICC</name>
<dbReference type="GO" id="GO:0005524">
    <property type="term" value="F:ATP binding"/>
    <property type="evidence" value="ECO:0007669"/>
    <property type="project" value="UniProtKB-KW"/>
</dbReference>
<dbReference type="InterPro" id="IPR017871">
    <property type="entry name" value="ABC_transporter-like_CS"/>
</dbReference>
<dbReference type="AlphaFoldDB" id="A0A1X7CVF1"/>
<keyword evidence="2" id="KW-0547">Nucleotide-binding</keyword>
<feature type="domain" description="ABC transporter" evidence="5">
    <location>
        <begin position="23"/>
        <end position="265"/>
    </location>
</feature>
<dbReference type="PANTHER" id="PTHR24220">
    <property type="entry name" value="IMPORT ATP-BINDING PROTEIN"/>
    <property type="match status" value="1"/>
</dbReference>
<organism evidence="6 7">
    <name type="scientific">Kocuria marina subsp. indica</name>
    <dbReference type="NCBI Taxonomy" id="1049583"/>
    <lineage>
        <taxon>Bacteria</taxon>
        <taxon>Bacillati</taxon>
        <taxon>Actinomycetota</taxon>
        <taxon>Actinomycetes</taxon>
        <taxon>Micrococcales</taxon>
        <taxon>Micrococcaceae</taxon>
        <taxon>Kocuria</taxon>
    </lineage>
</organism>
<dbReference type="GO" id="GO:0022857">
    <property type="term" value="F:transmembrane transporter activity"/>
    <property type="evidence" value="ECO:0007669"/>
    <property type="project" value="TreeGrafter"/>
</dbReference>
<keyword evidence="7" id="KW-1185">Reference proteome</keyword>
<gene>
    <name evidence="6" type="ORF">SAMN06296028_10662</name>
</gene>
<protein>
    <submittedName>
        <fullName evidence="6">Putative ABC transport system ATP-binding protein</fullName>
    </submittedName>
</protein>
<sequence length="266" mass="28229">MDNHTAAARPDGPHEYSTDDPALRVTDLCLEYPDGTDEQGEPRTVRALDRVSLELAAGTMTALVGPSGSGKSSLLAVAAGLVRPSSGSVSVAGRRLEELPERELAGVRREHTGMVFQQPNLLASLTAREQLVLAAHVAGARGKELARARARADELLAQVGLENCADRRPHQLSGGQRQRVNIARALMNRPHLLLVDEPTAALDHARSHSVMELLADLTHTFGLASLVVTHDTEFVPLADACVSMQDGHLDAEQATTASGRVAATVA</sequence>
<dbReference type="Proteomes" id="UP000192929">
    <property type="component" value="Unassembled WGS sequence"/>
</dbReference>
<keyword evidence="1" id="KW-0813">Transport</keyword>
<dbReference type="Gene3D" id="3.40.50.300">
    <property type="entry name" value="P-loop containing nucleotide triphosphate hydrolases"/>
    <property type="match status" value="1"/>
</dbReference>
<evidence type="ECO:0000313" key="6">
    <source>
        <dbReference type="EMBL" id="SMF03692.1"/>
    </source>
</evidence>
<evidence type="ECO:0000313" key="7">
    <source>
        <dbReference type="Proteomes" id="UP000192929"/>
    </source>
</evidence>
<dbReference type="InterPro" id="IPR015854">
    <property type="entry name" value="ABC_transpr_LolD-like"/>
</dbReference>
<dbReference type="SUPFAM" id="SSF52540">
    <property type="entry name" value="P-loop containing nucleoside triphosphate hydrolases"/>
    <property type="match status" value="1"/>
</dbReference>
<accession>A0A1X7CVF1</accession>
<evidence type="ECO:0000256" key="3">
    <source>
        <dbReference type="ARBA" id="ARBA00022840"/>
    </source>
</evidence>
<dbReference type="PROSITE" id="PS50893">
    <property type="entry name" value="ABC_TRANSPORTER_2"/>
    <property type="match status" value="1"/>
</dbReference>
<dbReference type="PROSITE" id="PS00211">
    <property type="entry name" value="ABC_TRANSPORTER_1"/>
    <property type="match status" value="1"/>
</dbReference>
<dbReference type="CDD" id="cd03255">
    <property type="entry name" value="ABC_MJ0796_LolCDE_FtsE"/>
    <property type="match status" value="1"/>
</dbReference>
<evidence type="ECO:0000256" key="2">
    <source>
        <dbReference type="ARBA" id="ARBA00022741"/>
    </source>
</evidence>
<dbReference type="RefSeq" id="WP_183085806.1">
    <property type="nucleotide sequence ID" value="NZ_FXAC01000006.1"/>
</dbReference>
<evidence type="ECO:0000256" key="4">
    <source>
        <dbReference type="SAM" id="MobiDB-lite"/>
    </source>
</evidence>
<evidence type="ECO:0000256" key="1">
    <source>
        <dbReference type="ARBA" id="ARBA00022448"/>
    </source>
</evidence>
<dbReference type="InterPro" id="IPR003593">
    <property type="entry name" value="AAA+_ATPase"/>
</dbReference>
<dbReference type="InterPro" id="IPR003439">
    <property type="entry name" value="ABC_transporter-like_ATP-bd"/>
</dbReference>
<dbReference type="GO" id="GO:0005886">
    <property type="term" value="C:plasma membrane"/>
    <property type="evidence" value="ECO:0007669"/>
    <property type="project" value="TreeGrafter"/>
</dbReference>
<reference evidence="7" key="1">
    <citation type="submission" date="2017-04" db="EMBL/GenBank/DDBJ databases">
        <authorList>
            <person name="Varghese N."/>
            <person name="Submissions S."/>
        </authorList>
    </citation>
    <scope>NUCLEOTIDE SEQUENCE [LARGE SCALE GENOMIC DNA]</scope>
    <source>
        <strain evidence="7">NIO-1021</strain>
    </source>
</reference>
<dbReference type="InterPro" id="IPR027417">
    <property type="entry name" value="P-loop_NTPase"/>
</dbReference>
<dbReference type="SMART" id="SM00382">
    <property type="entry name" value="AAA"/>
    <property type="match status" value="1"/>
</dbReference>
<proteinExistence type="predicted"/>
<dbReference type="EMBL" id="FXAC01000006">
    <property type="protein sequence ID" value="SMF03692.1"/>
    <property type="molecule type" value="Genomic_DNA"/>
</dbReference>
<keyword evidence="3 6" id="KW-0067">ATP-binding</keyword>
<dbReference type="GO" id="GO:0016887">
    <property type="term" value="F:ATP hydrolysis activity"/>
    <property type="evidence" value="ECO:0007669"/>
    <property type="project" value="InterPro"/>
</dbReference>
<feature type="region of interest" description="Disordered" evidence="4">
    <location>
        <begin position="1"/>
        <end position="22"/>
    </location>
</feature>
<dbReference type="PANTHER" id="PTHR24220:SF685">
    <property type="entry name" value="ABC TRANSPORTER RELATED"/>
    <property type="match status" value="1"/>
</dbReference>
<evidence type="ECO:0000259" key="5">
    <source>
        <dbReference type="PROSITE" id="PS50893"/>
    </source>
</evidence>